<evidence type="ECO:0000256" key="1">
    <source>
        <dbReference type="ARBA" id="ARBA00004651"/>
    </source>
</evidence>
<dbReference type="PANTHER" id="PTHR43299:SF1">
    <property type="entry name" value="UPF0718 PROTEIN YRAQ"/>
    <property type="match status" value="1"/>
</dbReference>
<reference evidence="8 9" key="2">
    <citation type="submission" date="2020-06" db="EMBL/GenBank/DDBJ databases">
        <title>Complete Genome Sequence of Clostridium muelleri sp. nov. P21T, an Acid-Alcohol Producing Acetogen Isolated from Old Hay.</title>
        <authorList>
            <person name="Duncan K.E."/>
            <person name="Tanner R.S."/>
        </authorList>
    </citation>
    <scope>NUCLEOTIDE SEQUENCE [LARGE SCALE GENOMIC DNA]</scope>
    <source>
        <strain evidence="8 9">P21</strain>
    </source>
</reference>
<keyword evidence="6 7" id="KW-0472">Membrane</keyword>
<comment type="subcellular location">
    <subcellularLocation>
        <location evidence="1">Cell membrane</location>
        <topology evidence="1">Multi-pass membrane protein</topology>
    </subcellularLocation>
</comment>
<dbReference type="InterPro" id="IPR005524">
    <property type="entry name" value="DUF318"/>
</dbReference>
<evidence type="ECO:0000256" key="3">
    <source>
        <dbReference type="ARBA" id="ARBA00022475"/>
    </source>
</evidence>
<keyword evidence="4 7" id="KW-0812">Transmembrane</keyword>
<reference evidence="8 9" key="1">
    <citation type="submission" date="2020-04" db="EMBL/GenBank/DDBJ databases">
        <authorList>
            <person name="Doyle D.A."/>
        </authorList>
    </citation>
    <scope>NUCLEOTIDE SEQUENCE [LARGE SCALE GENOMIC DNA]</scope>
    <source>
        <strain evidence="8 9">P21</strain>
    </source>
</reference>
<evidence type="ECO:0000256" key="2">
    <source>
        <dbReference type="ARBA" id="ARBA00006386"/>
    </source>
</evidence>
<feature type="transmembrane region" description="Helical" evidence="7">
    <location>
        <begin position="74"/>
        <end position="103"/>
    </location>
</feature>
<evidence type="ECO:0000313" key="9">
    <source>
        <dbReference type="Proteomes" id="UP000537131"/>
    </source>
</evidence>
<feature type="transmembrane region" description="Helical" evidence="7">
    <location>
        <begin position="298"/>
        <end position="322"/>
    </location>
</feature>
<feature type="transmembrane region" description="Helical" evidence="7">
    <location>
        <begin position="21"/>
        <end position="38"/>
    </location>
</feature>
<dbReference type="GO" id="GO:0005886">
    <property type="term" value="C:plasma membrane"/>
    <property type="evidence" value="ECO:0007669"/>
    <property type="project" value="UniProtKB-SubCell"/>
</dbReference>
<keyword evidence="5 7" id="KW-1133">Transmembrane helix</keyword>
<feature type="transmembrane region" description="Helical" evidence="7">
    <location>
        <begin position="266"/>
        <end position="286"/>
    </location>
</feature>
<dbReference type="EMBL" id="JABBNI010000065">
    <property type="protein sequence ID" value="NMM65303.1"/>
    <property type="molecule type" value="Genomic_DNA"/>
</dbReference>
<name>A0A7Y0EKR9_9CLOT</name>
<organism evidence="8 9">
    <name type="scientific">Clostridium muellerianum</name>
    <dbReference type="NCBI Taxonomy" id="2716538"/>
    <lineage>
        <taxon>Bacteria</taxon>
        <taxon>Bacillati</taxon>
        <taxon>Bacillota</taxon>
        <taxon>Clostridia</taxon>
        <taxon>Eubacteriales</taxon>
        <taxon>Clostridiaceae</taxon>
        <taxon>Clostridium</taxon>
    </lineage>
</organism>
<comment type="caution">
    <text evidence="8">The sequence shown here is derived from an EMBL/GenBank/DDBJ whole genome shotgun (WGS) entry which is preliminary data.</text>
</comment>
<evidence type="ECO:0000256" key="4">
    <source>
        <dbReference type="ARBA" id="ARBA00022692"/>
    </source>
</evidence>
<keyword evidence="3" id="KW-1003">Cell membrane</keyword>
<dbReference type="Pfam" id="PF03773">
    <property type="entry name" value="ArsP_1"/>
    <property type="match status" value="1"/>
</dbReference>
<sequence length="357" mass="37844">MAQKLAYEKSKKIREQKNIGLVIFFALVVIIGLFYVKWSPYYTKAFLAASKHSIGASIVSGKTNLAPAPSWAAALAYMISYFTAVWKAVVLGLLLGSLVQVAIPKNWIKKAMGGKSFGSTAVAGVTSLPGMMCSCCAAPVTVGLKKSSASTNAALAFFLGNPTLNPATIIFMGFVLGWNFAIFRIIMGLILVFGISTFAARFAKDSETDTESMISKSESSEDNESLFIRWVKALFQLVIDTIPAYLIVVALLGAIRAWLFPAISPAWGHSIIAIIGLSVAGTLFVIPTAAEIPIIQTLMIFGLGAGPAAALLLTLPAVSLTSLLLVRRAFPTRVLVFVGSAVAIIGILSGFIGMLVL</sequence>
<protein>
    <submittedName>
        <fullName evidence="8">Permease</fullName>
    </submittedName>
</protein>
<proteinExistence type="inferred from homology"/>
<dbReference type="AlphaFoldDB" id="A0A7Y0EKR9"/>
<keyword evidence="9" id="KW-1185">Reference proteome</keyword>
<accession>A0A7Y0EKR9</accession>
<comment type="similarity">
    <text evidence="2">Belongs to the UPF0718 family.</text>
</comment>
<feature type="transmembrane region" description="Helical" evidence="7">
    <location>
        <begin position="237"/>
        <end position="260"/>
    </location>
</feature>
<evidence type="ECO:0000256" key="7">
    <source>
        <dbReference type="SAM" id="Phobius"/>
    </source>
</evidence>
<evidence type="ECO:0000313" key="8">
    <source>
        <dbReference type="EMBL" id="NMM65303.1"/>
    </source>
</evidence>
<evidence type="ECO:0000256" key="6">
    <source>
        <dbReference type="ARBA" id="ARBA00023136"/>
    </source>
</evidence>
<gene>
    <name evidence="8" type="ORF">HBE96_22230</name>
</gene>
<evidence type="ECO:0000256" key="5">
    <source>
        <dbReference type="ARBA" id="ARBA00022989"/>
    </source>
</evidence>
<dbReference type="Proteomes" id="UP000537131">
    <property type="component" value="Unassembled WGS sequence"/>
</dbReference>
<dbReference type="PANTHER" id="PTHR43299">
    <property type="entry name" value="UPF0718 PROTEIN YRAQ"/>
    <property type="match status" value="1"/>
</dbReference>
<feature type="transmembrane region" description="Helical" evidence="7">
    <location>
        <begin position="182"/>
        <end position="203"/>
    </location>
</feature>
<feature type="transmembrane region" description="Helical" evidence="7">
    <location>
        <begin position="154"/>
        <end position="176"/>
    </location>
</feature>
<dbReference type="RefSeq" id="WP_169299893.1">
    <property type="nucleotide sequence ID" value="NZ_JABBNI010000065.1"/>
</dbReference>
<feature type="transmembrane region" description="Helical" evidence="7">
    <location>
        <begin position="334"/>
        <end position="356"/>
    </location>
</feature>